<feature type="binding site" evidence="7">
    <location>
        <position position="283"/>
    </location>
    <ligand>
        <name>Zn(2+)</name>
        <dbReference type="ChEBI" id="CHEBI:29105"/>
        <note>catalytic</note>
    </ligand>
</feature>
<evidence type="ECO:0000256" key="6">
    <source>
        <dbReference type="PIRSR" id="PIRSR627057-1"/>
    </source>
</evidence>
<evidence type="ECO:0000313" key="14">
    <source>
        <dbReference type="Proteomes" id="UP000705823"/>
    </source>
</evidence>
<keyword evidence="10" id="KW-1133">Transmembrane helix</keyword>
<comment type="cofactor">
    <cofactor evidence="7 8">
        <name>Zn(2+)</name>
        <dbReference type="ChEBI" id="CHEBI:29105"/>
    </cofactor>
    <text evidence="7 8">Binds 1 zinc ion per subunit.</text>
</comment>
<dbReference type="PANTHER" id="PTHR10120">
    <property type="entry name" value="CAAX PRENYL PROTEASE 1"/>
    <property type="match status" value="1"/>
</dbReference>
<feature type="domain" description="CAAX prenyl protease 1 N-terminal" evidence="12">
    <location>
        <begin position="50"/>
        <end position="205"/>
    </location>
</feature>
<keyword evidence="10" id="KW-0472">Membrane</keyword>
<keyword evidence="4 7" id="KW-0862">Zinc</keyword>
<dbReference type="InterPro" id="IPR032456">
    <property type="entry name" value="Peptidase_M48_N"/>
</dbReference>
<keyword evidence="10" id="KW-0812">Transmembrane</keyword>
<feature type="transmembrane region" description="Helical" evidence="10">
    <location>
        <begin position="293"/>
        <end position="311"/>
    </location>
</feature>
<evidence type="ECO:0000256" key="8">
    <source>
        <dbReference type="RuleBase" id="RU003983"/>
    </source>
</evidence>
<keyword evidence="5 8" id="KW-0482">Metalloprotease</keyword>
<feature type="transmembrane region" description="Helical" evidence="10">
    <location>
        <begin position="70"/>
        <end position="90"/>
    </location>
</feature>
<dbReference type="EMBL" id="RKLU01000004">
    <property type="protein sequence ID" value="TQQ79836.1"/>
    <property type="molecule type" value="Genomic_DNA"/>
</dbReference>
<feature type="transmembrane region" description="Helical" evidence="10">
    <location>
        <begin position="149"/>
        <end position="170"/>
    </location>
</feature>
<sequence>MQYPLVHVGFVLLLVGTQAVFTLLSVLNVRHADRLLDREQEWVETALGVDDLDELRGYHRLTSAFSELQSWVGLGVLLIVLYAGGLSWAVELLAATSQSVVLQGIVFFVGLAVAAQLFSIPFSVVSTFGIEEIFGFNNQTAKLFVRDTLVQLGLSVVFVAILGGAVLAFIEWLPTLWPAAAWGLFVVVSLVMQILYPRVIAPLFNDFEPVDAGELREAVEDVFERAGFATSDIYTMDASRRSSHLNAYFIGFGRTKRVVLFDTLVEKMDLPELQSVLAHELAHWKEAHIWKQFAAGVVQMAVVVAVLGWLVSFDPLYAAFGIPASATYAGLLLAGLLVGPLLQFTAPLSNKLSLAHEREADDYAAEIMGPAPMIDALGRLAGENLANPFPHPWYATFHYSHPPIPERIRRLQERGDSDVAASADSPENIAPGTD</sequence>
<dbReference type="InterPro" id="IPR027057">
    <property type="entry name" value="CAXX_Prtase_1"/>
</dbReference>
<dbReference type="Pfam" id="PF01435">
    <property type="entry name" value="Peptidase_M48"/>
    <property type="match status" value="1"/>
</dbReference>
<feature type="domain" description="Peptidase M48" evidence="11">
    <location>
        <begin position="211"/>
        <end position="414"/>
    </location>
</feature>
<feature type="transmembrane region" description="Helical" evidence="10">
    <location>
        <begin position="317"/>
        <end position="342"/>
    </location>
</feature>
<dbReference type="FunFam" id="3.30.2010.10:FF:000010">
    <property type="entry name" value="M48 family peptidase"/>
    <property type="match status" value="1"/>
</dbReference>
<evidence type="ECO:0000256" key="4">
    <source>
        <dbReference type="ARBA" id="ARBA00022833"/>
    </source>
</evidence>
<feature type="binding site" evidence="7">
    <location>
        <position position="357"/>
    </location>
    <ligand>
        <name>Zn(2+)</name>
        <dbReference type="ChEBI" id="CHEBI:29105"/>
        <note>catalytic</note>
    </ligand>
</feature>
<evidence type="ECO:0000259" key="11">
    <source>
        <dbReference type="Pfam" id="PF01435"/>
    </source>
</evidence>
<dbReference type="RefSeq" id="WP_142980028.1">
    <property type="nucleotide sequence ID" value="NZ_RKLU01000004.1"/>
</dbReference>
<accession>A0A8J8TBX1</accession>
<comment type="caution">
    <text evidence="13">The sequence shown here is derived from an EMBL/GenBank/DDBJ whole genome shotgun (WGS) entry which is preliminary data.</text>
</comment>
<dbReference type="GO" id="GO:0004222">
    <property type="term" value="F:metalloendopeptidase activity"/>
    <property type="evidence" value="ECO:0007669"/>
    <property type="project" value="InterPro"/>
</dbReference>
<dbReference type="CDD" id="cd07343">
    <property type="entry name" value="M48A_Zmpste24p_like"/>
    <property type="match status" value="1"/>
</dbReference>
<comment type="similarity">
    <text evidence="8">Belongs to the peptidase M48 family.</text>
</comment>
<evidence type="ECO:0000256" key="3">
    <source>
        <dbReference type="ARBA" id="ARBA00022801"/>
    </source>
</evidence>
<dbReference type="Pfam" id="PF16491">
    <property type="entry name" value="Peptidase_M48_N"/>
    <property type="match status" value="1"/>
</dbReference>
<gene>
    <name evidence="13" type="ORF">EGH24_10110</name>
</gene>
<evidence type="ECO:0000256" key="9">
    <source>
        <dbReference type="SAM" id="MobiDB-lite"/>
    </source>
</evidence>
<name>A0A8J8TBX1_9EURY</name>
<keyword evidence="2 7" id="KW-0479">Metal-binding</keyword>
<feature type="active site" evidence="6">
    <location>
        <position position="280"/>
    </location>
</feature>
<dbReference type="AlphaFoldDB" id="A0A8J8TBX1"/>
<dbReference type="OrthoDB" id="28389at2157"/>
<organism evidence="13 14">
    <name type="scientific">Halonotius terrestris</name>
    <dbReference type="NCBI Taxonomy" id="2487750"/>
    <lineage>
        <taxon>Archaea</taxon>
        <taxon>Methanobacteriati</taxon>
        <taxon>Methanobacteriota</taxon>
        <taxon>Stenosarchaea group</taxon>
        <taxon>Halobacteria</taxon>
        <taxon>Halobacteriales</taxon>
        <taxon>Haloferacaceae</taxon>
        <taxon>Halonotius</taxon>
    </lineage>
</organism>
<keyword evidence="14" id="KW-1185">Reference proteome</keyword>
<keyword evidence="1 8" id="KW-0645">Protease</keyword>
<proteinExistence type="inferred from homology"/>
<dbReference type="GO" id="GO:0046872">
    <property type="term" value="F:metal ion binding"/>
    <property type="evidence" value="ECO:0007669"/>
    <property type="project" value="UniProtKB-KW"/>
</dbReference>
<feature type="transmembrane region" description="Helical" evidence="10">
    <location>
        <begin position="6"/>
        <end position="29"/>
    </location>
</feature>
<dbReference type="GO" id="GO:0071586">
    <property type="term" value="P:CAAX-box protein processing"/>
    <property type="evidence" value="ECO:0007669"/>
    <property type="project" value="InterPro"/>
</dbReference>
<feature type="region of interest" description="Disordered" evidence="9">
    <location>
        <begin position="412"/>
        <end position="434"/>
    </location>
</feature>
<keyword evidence="3 8" id="KW-0378">Hydrolase</keyword>
<evidence type="ECO:0000256" key="2">
    <source>
        <dbReference type="ARBA" id="ARBA00022723"/>
    </source>
</evidence>
<evidence type="ECO:0000259" key="12">
    <source>
        <dbReference type="Pfam" id="PF16491"/>
    </source>
</evidence>
<evidence type="ECO:0000256" key="1">
    <source>
        <dbReference type="ARBA" id="ARBA00022670"/>
    </source>
</evidence>
<evidence type="ECO:0000256" key="7">
    <source>
        <dbReference type="PIRSR" id="PIRSR627057-2"/>
    </source>
</evidence>
<feature type="active site" description="Proton donor" evidence="6">
    <location>
        <position position="361"/>
    </location>
</feature>
<dbReference type="Proteomes" id="UP000705823">
    <property type="component" value="Unassembled WGS sequence"/>
</dbReference>
<feature type="transmembrane region" description="Helical" evidence="10">
    <location>
        <begin position="176"/>
        <end position="196"/>
    </location>
</feature>
<evidence type="ECO:0000256" key="5">
    <source>
        <dbReference type="ARBA" id="ARBA00023049"/>
    </source>
</evidence>
<evidence type="ECO:0000256" key="10">
    <source>
        <dbReference type="SAM" id="Phobius"/>
    </source>
</evidence>
<dbReference type="InterPro" id="IPR001915">
    <property type="entry name" value="Peptidase_M48"/>
</dbReference>
<feature type="binding site" evidence="7">
    <location>
        <position position="279"/>
    </location>
    <ligand>
        <name>Zn(2+)</name>
        <dbReference type="ChEBI" id="CHEBI:29105"/>
        <note>catalytic</note>
    </ligand>
</feature>
<reference evidence="13" key="1">
    <citation type="submission" date="2019-02" db="EMBL/GenBank/DDBJ databases">
        <title>Halonotius sp. a new haloarchaeum isolated from saline soil.</title>
        <authorList>
            <person name="Duran-Viseras A."/>
            <person name="Sanchez-Porro C."/>
            <person name="Ventosa A."/>
        </authorList>
    </citation>
    <scope>NUCLEOTIDE SEQUENCE</scope>
    <source>
        <strain evidence="13">F15B</strain>
    </source>
</reference>
<protein>
    <submittedName>
        <fullName evidence="13">M48 family peptidase</fullName>
    </submittedName>
</protein>
<dbReference type="Gene3D" id="3.30.2010.10">
    <property type="entry name" value="Metalloproteases ('zincins'), catalytic domain"/>
    <property type="match status" value="1"/>
</dbReference>
<evidence type="ECO:0000313" key="13">
    <source>
        <dbReference type="EMBL" id="TQQ79836.1"/>
    </source>
</evidence>
<feature type="transmembrane region" description="Helical" evidence="10">
    <location>
        <begin position="102"/>
        <end position="128"/>
    </location>
</feature>